<dbReference type="HOGENOM" id="CLU_108696_5_1_3"/>
<dbReference type="UniPathway" id="UPA00094"/>
<comment type="subcellular location">
    <subcellularLocation>
        <location evidence="7">Cytoplasm</location>
    </subcellularLocation>
</comment>
<dbReference type="InterPro" id="IPR009081">
    <property type="entry name" value="PP-bd_ACP"/>
</dbReference>
<keyword evidence="2 7" id="KW-0444">Lipid biosynthesis</keyword>
<evidence type="ECO:0000256" key="8">
    <source>
        <dbReference type="NCBIfam" id="TIGR00517"/>
    </source>
</evidence>
<dbReference type="EMBL" id="CP003659">
    <property type="protein sequence ID" value="AFZ56831.1"/>
    <property type="molecule type" value="Genomic_DNA"/>
</dbReference>
<dbReference type="GO" id="GO:0009245">
    <property type="term" value="P:lipid A biosynthetic process"/>
    <property type="evidence" value="ECO:0007669"/>
    <property type="project" value="TreeGrafter"/>
</dbReference>
<evidence type="ECO:0000256" key="3">
    <source>
        <dbReference type="ARBA" id="ARBA00022553"/>
    </source>
</evidence>
<dbReference type="eggNOG" id="COG0236">
    <property type="taxonomic scope" value="Bacteria"/>
</dbReference>
<keyword evidence="3 7" id="KW-0597">Phosphoprotein</keyword>
<feature type="domain" description="Carrier" evidence="10">
    <location>
        <begin position="4"/>
        <end position="79"/>
    </location>
</feature>
<dbReference type="Gene3D" id="1.10.1200.10">
    <property type="entry name" value="ACP-like"/>
    <property type="match status" value="1"/>
</dbReference>
<comment type="caution">
    <text evidence="7">Lacks conserved residue(s) required for the propagation of feature annotation.</text>
</comment>
<evidence type="ECO:0000256" key="1">
    <source>
        <dbReference type="ARBA" id="ARBA00022450"/>
    </source>
</evidence>
<evidence type="ECO:0000256" key="2">
    <source>
        <dbReference type="ARBA" id="ARBA00022516"/>
    </source>
</evidence>
<comment type="pathway">
    <text evidence="7 9">Lipid metabolism; fatty acid biosynthesis.</text>
</comment>
<keyword evidence="12" id="KW-1185">Reference proteome</keyword>
<dbReference type="HAMAP" id="MF_01217">
    <property type="entry name" value="Acyl_carrier"/>
    <property type="match status" value="1"/>
</dbReference>
<comment type="similarity">
    <text evidence="7">Belongs to the acyl carrier protein (ACP) family.</text>
</comment>
<dbReference type="NCBIfam" id="NF002148">
    <property type="entry name" value="PRK00982.1-2"/>
    <property type="match status" value="1"/>
</dbReference>
<dbReference type="PROSITE" id="PS50075">
    <property type="entry name" value="CARRIER"/>
    <property type="match status" value="1"/>
</dbReference>
<dbReference type="PANTHER" id="PTHR20863:SF76">
    <property type="entry name" value="CARRIER DOMAIN-CONTAINING PROTEIN"/>
    <property type="match status" value="1"/>
</dbReference>
<evidence type="ECO:0000256" key="4">
    <source>
        <dbReference type="ARBA" id="ARBA00022832"/>
    </source>
</evidence>
<dbReference type="GO" id="GO:0005829">
    <property type="term" value="C:cytosol"/>
    <property type="evidence" value="ECO:0007669"/>
    <property type="project" value="TreeGrafter"/>
</dbReference>
<reference evidence="12" key="1">
    <citation type="journal article" date="2013" name="Proc. Natl. Acad. Sci. U.S.A.">
        <title>Improving the coverage of the cyanobacterial phylum using diversity-driven genome sequencing.</title>
        <authorList>
            <person name="Shih P.M."/>
            <person name="Wu D."/>
            <person name="Latifi A."/>
            <person name="Axen S.D."/>
            <person name="Fewer D.P."/>
            <person name="Talla E."/>
            <person name="Calteau A."/>
            <person name="Cai F."/>
            <person name="Tandeau de Marsac N."/>
            <person name="Rippka R."/>
            <person name="Herdman M."/>
            <person name="Sivonen K."/>
            <person name="Coursin T."/>
            <person name="Laurent T."/>
            <person name="Goodwin L."/>
            <person name="Nolan M."/>
            <person name="Davenport K.W."/>
            <person name="Han C.S."/>
            <person name="Rubin E.M."/>
            <person name="Eisen J.A."/>
            <person name="Woyke T."/>
            <person name="Gugger M."/>
            <person name="Kerfeld C.A."/>
        </authorList>
    </citation>
    <scope>NUCLEOTIDE SEQUENCE [LARGE SCALE GENOMIC DNA]</scope>
    <source>
        <strain evidence="12">ATCC 27899 / PCC 7122</strain>
    </source>
</reference>
<comment type="function">
    <text evidence="7 9">Carrier of the growing fatty acid chain in fatty acid biosynthesis.</text>
</comment>
<sequence>MTRQEIFTKVQIVVAQELANEQQKITPDANLTQDLGADYLDLLAMFQALEDAFGTKIPDVEAKQLITVQQVVNYIDQKVFI</sequence>
<evidence type="ECO:0000313" key="11">
    <source>
        <dbReference type="EMBL" id="AFZ56831.1"/>
    </source>
</evidence>
<dbReference type="Pfam" id="PF00550">
    <property type="entry name" value="PP-binding"/>
    <property type="match status" value="1"/>
</dbReference>
<dbReference type="AlphaFoldDB" id="K9ZCD4"/>
<dbReference type="GO" id="GO:0000036">
    <property type="term" value="F:acyl carrier activity"/>
    <property type="evidence" value="ECO:0007669"/>
    <property type="project" value="UniProtKB-UniRule"/>
</dbReference>
<dbReference type="RefSeq" id="WP_015213483.1">
    <property type="nucleotide sequence ID" value="NC_019771.1"/>
</dbReference>
<dbReference type="InterPro" id="IPR003231">
    <property type="entry name" value="ACP"/>
</dbReference>
<dbReference type="NCBIfam" id="NF002150">
    <property type="entry name" value="PRK00982.1-4"/>
    <property type="match status" value="1"/>
</dbReference>
<dbReference type="Proteomes" id="UP000010474">
    <property type="component" value="Chromosome"/>
</dbReference>
<dbReference type="PATRIC" id="fig|272123.3.peg.1428"/>
<protein>
    <recommendedName>
        <fullName evidence="7 8">Acyl carrier protein</fullName>
        <shortName evidence="7">ACP</shortName>
    </recommendedName>
</protein>
<dbReference type="OrthoDB" id="9758243at2"/>
<keyword evidence="4 7" id="KW-0276">Fatty acid metabolism</keyword>
<dbReference type="KEGG" id="acy:Anacy_1305"/>
<dbReference type="GO" id="GO:0000035">
    <property type="term" value="F:acyl binding"/>
    <property type="evidence" value="ECO:0007669"/>
    <property type="project" value="TreeGrafter"/>
</dbReference>
<evidence type="ECO:0000256" key="6">
    <source>
        <dbReference type="ARBA" id="ARBA00023160"/>
    </source>
</evidence>
<dbReference type="GO" id="GO:0016020">
    <property type="term" value="C:membrane"/>
    <property type="evidence" value="ECO:0007669"/>
    <property type="project" value="GOC"/>
</dbReference>
<evidence type="ECO:0000313" key="12">
    <source>
        <dbReference type="Proteomes" id="UP000010474"/>
    </source>
</evidence>
<organism evidence="11 12">
    <name type="scientific">Anabaena cylindrica (strain ATCC 27899 / PCC 7122)</name>
    <dbReference type="NCBI Taxonomy" id="272123"/>
    <lineage>
        <taxon>Bacteria</taxon>
        <taxon>Bacillati</taxon>
        <taxon>Cyanobacteriota</taxon>
        <taxon>Cyanophyceae</taxon>
        <taxon>Nostocales</taxon>
        <taxon>Nostocaceae</taxon>
        <taxon>Anabaena</taxon>
    </lineage>
</organism>
<dbReference type="NCBIfam" id="TIGR00517">
    <property type="entry name" value="acyl_carrier"/>
    <property type="match status" value="1"/>
</dbReference>
<comment type="PTM">
    <text evidence="7">4'-phosphopantetheine is transferred from CoA to a specific serine of apo-ACP by AcpS. This modification is essential for activity because fatty acids are bound in thioester linkage to the sulfhydryl of the prosthetic group.</text>
</comment>
<gene>
    <name evidence="7" type="primary">acpP</name>
    <name evidence="11" type="ordered locus">Anacy_1305</name>
</gene>
<evidence type="ECO:0000256" key="5">
    <source>
        <dbReference type="ARBA" id="ARBA00023098"/>
    </source>
</evidence>
<accession>K9ZCD4</accession>
<keyword evidence="1 7" id="KW-0596">Phosphopantetheine</keyword>
<dbReference type="STRING" id="272123.Anacy_1305"/>
<proteinExistence type="inferred from homology"/>
<evidence type="ECO:0000256" key="7">
    <source>
        <dbReference type="HAMAP-Rule" id="MF_01217"/>
    </source>
</evidence>
<keyword evidence="5 7" id="KW-0443">Lipid metabolism</keyword>
<evidence type="ECO:0000259" key="10">
    <source>
        <dbReference type="PROSITE" id="PS50075"/>
    </source>
</evidence>
<comment type="PTM">
    <text evidence="9">4'-phosphopantetheine is transferred from CoA to a specific serine of apo-ACP by acpS.</text>
</comment>
<evidence type="ECO:0000256" key="9">
    <source>
        <dbReference type="RuleBase" id="RU003545"/>
    </source>
</evidence>
<dbReference type="SUPFAM" id="SSF47336">
    <property type="entry name" value="ACP-like"/>
    <property type="match status" value="1"/>
</dbReference>
<keyword evidence="7" id="KW-0963">Cytoplasm</keyword>
<name>K9ZCD4_ANACC</name>
<dbReference type="InterPro" id="IPR036736">
    <property type="entry name" value="ACP-like_sf"/>
</dbReference>
<dbReference type="PANTHER" id="PTHR20863">
    <property type="entry name" value="ACYL CARRIER PROTEIN"/>
    <property type="match status" value="1"/>
</dbReference>
<keyword evidence="6 7" id="KW-0275">Fatty acid biosynthesis</keyword>